<evidence type="ECO:0000313" key="3">
    <source>
        <dbReference type="Proteomes" id="UP000236732"/>
    </source>
</evidence>
<dbReference type="PANTHER" id="PTHR42912">
    <property type="entry name" value="METHYLTRANSFERASE"/>
    <property type="match status" value="1"/>
</dbReference>
<name>A0A1H6EKQ8_9ACTN</name>
<keyword evidence="2" id="KW-0489">Methyltransferase</keyword>
<dbReference type="Gene3D" id="3.40.50.150">
    <property type="entry name" value="Vaccinia Virus protein VP39"/>
    <property type="match status" value="1"/>
</dbReference>
<dbReference type="InterPro" id="IPR041698">
    <property type="entry name" value="Methyltransf_25"/>
</dbReference>
<keyword evidence="3" id="KW-1185">Reference proteome</keyword>
<accession>A0A1H6EKQ8</accession>
<reference evidence="2 3" key="1">
    <citation type="submission" date="2016-10" db="EMBL/GenBank/DDBJ databases">
        <authorList>
            <person name="de Groot N.N."/>
        </authorList>
    </citation>
    <scope>NUCLEOTIDE SEQUENCE [LARGE SCALE GENOMIC DNA]</scope>
    <source>
        <strain evidence="2 3">CGMCC 4.7037</strain>
    </source>
</reference>
<keyword evidence="2" id="KW-0808">Transferase</keyword>
<proteinExistence type="predicted"/>
<evidence type="ECO:0000313" key="2">
    <source>
        <dbReference type="EMBL" id="SEG98428.1"/>
    </source>
</evidence>
<dbReference type="InterPro" id="IPR029063">
    <property type="entry name" value="SAM-dependent_MTases_sf"/>
</dbReference>
<gene>
    <name evidence="2" type="ORF">SAMN05444920_111335</name>
</gene>
<dbReference type="EMBL" id="FNVT01000011">
    <property type="protein sequence ID" value="SEG98428.1"/>
    <property type="molecule type" value="Genomic_DNA"/>
</dbReference>
<dbReference type="OrthoDB" id="9797252at2"/>
<dbReference type="GO" id="GO:0032259">
    <property type="term" value="P:methylation"/>
    <property type="evidence" value="ECO:0007669"/>
    <property type="project" value="UniProtKB-KW"/>
</dbReference>
<feature type="domain" description="Methyltransferase" evidence="1">
    <location>
        <begin position="51"/>
        <end position="142"/>
    </location>
</feature>
<dbReference type="InterPro" id="IPR050508">
    <property type="entry name" value="Methyltransf_Superfamily"/>
</dbReference>
<dbReference type="Pfam" id="PF13649">
    <property type="entry name" value="Methyltransf_25"/>
    <property type="match status" value="1"/>
</dbReference>
<dbReference type="AlphaFoldDB" id="A0A1H6EKQ8"/>
<dbReference type="CDD" id="cd02440">
    <property type="entry name" value="AdoMet_MTases"/>
    <property type="match status" value="1"/>
</dbReference>
<dbReference type="PANTHER" id="PTHR42912:SF93">
    <property type="entry name" value="N6-ADENOSINE-METHYLTRANSFERASE TMT1A"/>
    <property type="match status" value="1"/>
</dbReference>
<dbReference type="GO" id="GO:0008168">
    <property type="term" value="F:methyltransferase activity"/>
    <property type="evidence" value="ECO:0007669"/>
    <property type="project" value="UniProtKB-KW"/>
</dbReference>
<dbReference type="Proteomes" id="UP000236732">
    <property type="component" value="Unassembled WGS sequence"/>
</dbReference>
<organism evidence="2 3">
    <name type="scientific">Nonomuraea solani</name>
    <dbReference type="NCBI Taxonomy" id="1144553"/>
    <lineage>
        <taxon>Bacteria</taxon>
        <taxon>Bacillati</taxon>
        <taxon>Actinomycetota</taxon>
        <taxon>Actinomycetes</taxon>
        <taxon>Streptosporangiales</taxon>
        <taxon>Streptosporangiaceae</taxon>
        <taxon>Nonomuraea</taxon>
    </lineage>
</organism>
<dbReference type="SUPFAM" id="SSF53335">
    <property type="entry name" value="S-adenosyl-L-methionine-dependent methyltransferases"/>
    <property type="match status" value="1"/>
</dbReference>
<evidence type="ECO:0000259" key="1">
    <source>
        <dbReference type="Pfam" id="PF13649"/>
    </source>
</evidence>
<protein>
    <submittedName>
        <fullName evidence="2">Methyltransferase domain-containing protein</fullName>
    </submittedName>
</protein>
<sequence>MGMPRIARGAIPSPNIWNAPQTYELENRAVDPEGAADAAMRDLRPWDGATVLDIGCGTGYHLPILSAGASRVIGVEPHGDLALLARRRCAGLANVTVHAATAQDLPLADASVDVAMARWAYFFGPGCEPGLRELARVVRRGGAAFVLDLDATRGSFGRWFSRTVPTYSAREVEAFWTRQGWQRRPLDLRMAFERRADLEAVLRIEFTPEVAEQAIAETPGLELAYPNVLRWRHF</sequence>